<accession>A0A9D3RQ06</accession>
<evidence type="ECO:0000256" key="13">
    <source>
        <dbReference type="ARBA" id="ARBA00049262"/>
    </source>
</evidence>
<comment type="subunit">
    <text evidence="9">May interact with TAF1.</text>
</comment>
<keyword evidence="6" id="KW-0539">Nucleus</keyword>
<dbReference type="Pfam" id="PF00561">
    <property type="entry name" value="Abhydrolase_1"/>
    <property type="match status" value="1"/>
</dbReference>
<dbReference type="SUPFAM" id="SSF53474">
    <property type="entry name" value="alpha/beta-Hydrolases"/>
    <property type="match status" value="1"/>
</dbReference>
<dbReference type="GO" id="GO:0045944">
    <property type="term" value="P:positive regulation of transcription by RNA polymerase II"/>
    <property type="evidence" value="ECO:0007669"/>
    <property type="project" value="TreeGrafter"/>
</dbReference>
<dbReference type="FunFam" id="3.40.50.1820:FF:000077">
    <property type="entry name" value="Abhydrolase domain containing 14B"/>
    <property type="match status" value="1"/>
</dbReference>
<evidence type="ECO:0000256" key="9">
    <source>
        <dbReference type="ARBA" id="ARBA00038705"/>
    </source>
</evidence>
<dbReference type="GO" id="GO:0016746">
    <property type="term" value="F:acyltransferase activity"/>
    <property type="evidence" value="ECO:0007669"/>
    <property type="project" value="UniProtKB-KW"/>
</dbReference>
<dbReference type="PANTHER" id="PTHR46197">
    <property type="entry name" value="PROTEIN ABHD14B-LIKE"/>
    <property type="match status" value="1"/>
</dbReference>
<feature type="domain" description="AB hydrolase-1" evidence="14">
    <location>
        <begin position="84"/>
        <end position="187"/>
    </location>
</feature>
<evidence type="ECO:0000256" key="12">
    <source>
        <dbReference type="ARBA" id="ARBA00045947"/>
    </source>
</evidence>
<organism evidence="15 16">
    <name type="scientific">Anguilla anguilla</name>
    <name type="common">European freshwater eel</name>
    <name type="synonym">Muraena anguilla</name>
    <dbReference type="NCBI Taxonomy" id="7936"/>
    <lineage>
        <taxon>Eukaryota</taxon>
        <taxon>Metazoa</taxon>
        <taxon>Chordata</taxon>
        <taxon>Craniata</taxon>
        <taxon>Vertebrata</taxon>
        <taxon>Euteleostomi</taxon>
        <taxon>Actinopterygii</taxon>
        <taxon>Neopterygii</taxon>
        <taxon>Teleostei</taxon>
        <taxon>Anguilliformes</taxon>
        <taxon>Anguillidae</taxon>
        <taxon>Anguilla</taxon>
    </lineage>
</organism>
<comment type="similarity">
    <text evidence="8">Belongs to the AB hydrolase superfamily. ABHD14 family.</text>
</comment>
<dbReference type="GO" id="GO:0005737">
    <property type="term" value="C:cytoplasm"/>
    <property type="evidence" value="ECO:0007669"/>
    <property type="project" value="UniProtKB-SubCell"/>
</dbReference>
<dbReference type="GO" id="GO:0016787">
    <property type="term" value="F:hydrolase activity"/>
    <property type="evidence" value="ECO:0007669"/>
    <property type="project" value="TreeGrafter"/>
</dbReference>
<dbReference type="Gene3D" id="3.40.50.1820">
    <property type="entry name" value="alpha/beta hydrolase"/>
    <property type="match status" value="1"/>
</dbReference>
<sequence length="259" mass="27768">MHSAVPLKSSLVPPLGVGEKITLPGKSETLFKARELATVGFFLFFFKSNMTAVKLSEGHISLGSSGTLFYRQAEPSDGKAKLSVLLLHGIRFSSENWLTIGTLEILAKAGCRVVGIDLPGLGNSKAAVAPAAVGELAPGDFLKQVLEALQLGPAVVVSPSLSGMYSLPFLFQNSSLVRAYIPVAPICTEKFTPEQYSSIQTPTLIVYGDQDTQLGEVSLNNLKNLANHKVMVMKGAGHPCYLDNPAEWHKAVLEFLQTL</sequence>
<evidence type="ECO:0000256" key="10">
    <source>
        <dbReference type="ARBA" id="ARBA00041074"/>
    </source>
</evidence>
<evidence type="ECO:0000256" key="6">
    <source>
        <dbReference type="ARBA" id="ARBA00023242"/>
    </source>
</evidence>
<evidence type="ECO:0000256" key="11">
    <source>
        <dbReference type="ARBA" id="ARBA00043029"/>
    </source>
</evidence>
<comment type="catalytic activity">
    <reaction evidence="13">
        <text>L-lysyl-[protein] + acetyl-CoA = N(6)-acetyl-L-lysyl-[protein] + CoA + H(+)</text>
        <dbReference type="Rhea" id="RHEA:45948"/>
        <dbReference type="Rhea" id="RHEA-COMP:9752"/>
        <dbReference type="Rhea" id="RHEA-COMP:10731"/>
        <dbReference type="ChEBI" id="CHEBI:15378"/>
        <dbReference type="ChEBI" id="CHEBI:29969"/>
        <dbReference type="ChEBI" id="CHEBI:57287"/>
        <dbReference type="ChEBI" id="CHEBI:57288"/>
        <dbReference type="ChEBI" id="CHEBI:61930"/>
    </reaction>
    <physiologicalReaction direction="right-to-left" evidence="13">
        <dbReference type="Rhea" id="RHEA:45950"/>
    </physiologicalReaction>
</comment>
<comment type="function">
    <text evidence="12">Acts as an atypical protein-lysine deacetylase in vitro. Catalyzes the deacetylation of lysine residues using CoA as substrate, generating acetyl-CoA and the free amine of protein-lysine residues. Additional experiments are however required to confirm the protein-lysine deacetylase activity in vivo. Has hydrolase activity towards various surrogate p-nitrophenyl (pNp) substrates, such as pNp-butyrate, pNp-acetate and pNp-octanoate in vitro, with a strong preference for pNp-acetate. May activate transcription.</text>
</comment>
<dbReference type="Proteomes" id="UP001044222">
    <property type="component" value="Chromosome 12"/>
</dbReference>
<evidence type="ECO:0000256" key="2">
    <source>
        <dbReference type="ARBA" id="ARBA00004496"/>
    </source>
</evidence>
<evidence type="ECO:0000256" key="3">
    <source>
        <dbReference type="ARBA" id="ARBA00022490"/>
    </source>
</evidence>
<evidence type="ECO:0000256" key="8">
    <source>
        <dbReference type="ARBA" id="ARBA00037942"/>
    </source>
</evidence>
<comment type="caution">
    <text evidence="15">The sequence shown here is derived from an EMBL/GenBank/DDBJ whole genome shotgun (WGS) entry which is preliminary data.</text>
</comment>
<protein>
    <recommendedName>
        <fullName evidence="10">Putative protein-lysine deacylase ABHD14B</fullName>
    </recommendedName>
    <alternativeName>
        <fullName evidence="11">Alpha/beta hydrolase domain-containing protein 14B</fullName>
    </alternativeName>
</protein>
<dbReference type="EMBL" id="JAFIRN010000012">
    <property type="protein sequence ID" value="KAG5838515.1"/>
    <property type="molecule type" value="Genomic_DNA"/>
</dbReference>
<keyword evidence="7" id="KW-0012">Acyltransferase</keyword>
<dbReference type="PANTHER" id="PTHR46197:SF2">
    <property type="entry name" value="PROTEIN-LYSINE DEACYLASE ABHD14B-RELATED"/>
    <property type="match status" value="1"/>
</dbReference>
<keyword evidence="3" id="KW-0963">Cytoplasm</keyword>
<evidence type="ECO:0000259" key="14">
    <source>
        <dbReference type="Pfam" id="PF00561"/>
    </source>
</evidence>
<evidence type="ECO:0000313" key="15">
    <source>
        <dbReference type="EMBL" id="KAG5838515.1"/>
    </source>
</evidence>
<proteinExistence type="inferred from homology"/>
<dbReference type="InterPro" id="IPR000073">
    <property type="entry name" value="AB_hydrolase_1"/>
</dbReference>
<evidence type="ECO:0000313" key="16">
    <source>
        <dbReference type="Proteomes" id="UP001044222"/>
    </source>
</evidence>
<name>A0A9D3RQ06_ANGAN</name>
<dbReference type="GO" id="GO:0005634">
    <property type="term" value="C:nucleus"/>
    <property type="evidence" value="ECO:0007669"/>
    <property type="project" value="UniProtKB-SubCell"/>
</dbReference>
<evidence type="ECO:0000256" key="5">
    <source>
        <dbReference type="ARBA" id="ARBA00022679"/>
    </source>
</evidence>
<keyword evidence="4" id="KW-0597">Phosphoprotein</keyword>
<dbReference type="AlphaFoldDB" id="A0A9D3RQ06"/>
<evidence type="ECO:0000256" key="1">
    <source>
        <dbReference type="ARBA" id="ARBA00004123"/>
    </source>
</evidence>
<keyword evidence="5" id="KW-0808">Transferase</keyword>
<evidence type="ECO:0000256" key="4">
    <source>
        <dbReference type="ARBA" id="ARBA00022553"/>
    </source>
</evidence>
<gene>
    <name evidence="15" type="ORF">ANANG_G00224480</name>
</gene>
<keyword evidence="16" id="KW-1185">Reference proteome</keyword>
<evidence type="ECO:0000256" key="7">
    <source>
        <dbReference type="ARBA" id="ARBA00023315"/>
    </source>
</evidence>
<dbReference type="InterPro" id="IPR029058">
    <property type="entry name" value="AB_hydrolase_fold"/>
</dbReference>
<reference evidence="15" key="1">
    <citation type="submission" date="2021-01" db="EMBL/GenBank/DDBJ databases">
        <title>A chromosome-scale assembly of European eel, Anguilla anguilla.</title>
        <authorList>
            <person name="Henkel C."/>
            <person name="Jong-Raadsen S.A."/>
            <person name="Dufour S."/>
            <person name="Weltzien F.-A."/>
            <person name="Palstra A.P."/>
            <person name="Pelster B."/>
            <person name="Spaink H.P."/>
            <person name="Van Den Thillart G.E."/>
            <person name="Jansen H."/>
            <person name="Zahm M."/>
            <person name="Klopp C."/>
            <person name="Cedric C."/>
            <person name="Louis A."/>
            <person name="Berthelot C."/>
            <person name="Parey E."/>
            <person name="Roest Crollius H."/>
            <person name="Montfort J."/>
            <person name="Robinson-Rechavi M."/>
            <person name="Bucao C."/>
            <person name="Bouchez O."/>
            <person name="Gislard M."/>
            <person name="Lluch J."/>
            <person name="Milhes M."/>
            <person name="Lampietro C."/>
            <person name="Lopez Roques C."/>
            <person name="Donnadieu C."/>
            <person name="Braasch I."/>
            <person name="Desvignes T."/>
            <person name="Postlethwait J."/>
            <person name="Bobe J."/>
            <person name="Guiguen Y."/>
            <person name="Dirks R."/>
        </authorList>
    </citation>
    <scope>NUCLEOTIDE SEQUENCE</scope>
    <source>
        <strain evidence="15">Tag_6206</strain>
        <tissue evidence="15">Liver</tissue>
    </source>
</reference>
<comment type="subcellular location">
    <subcellularLocation>
        <location evidence="2">Cytoplasm</location>
    </subcellularLocation>
    <subcellularLocation>
        <location evidence="1">Nucleus</location>
    </subcellularLocation>
</comment>